<sequence>MSPTVSLIPKSPSWLAPWWCALQTDNRLPGHKPASWPVEDLEVSPAQRNALRNLPVCCVDRWWQLHRRHHIDELTVKHWVDQDDPGPAILV</sequence>
<reference evidence="1" key="1">
    <citation type="submission" date="2015-12" db="EMBL/GenBank/DDBJ databases">
        <title>Update maize B73 reference genome by single molecule sequencing technologies.</title>
        <authorList>
            <consortium name="Maize Genome Sequencing Project"/>
            <person name="Ware D."/>
        </authorList>
    </citation>
    <scope>NUCLEOTIDE SEQUENCE [LARGE SCALE GENOMIC DNA]</scope>
    <source>
        <tissue evidence="1">Seedling</tissue>
    </source>
</reference>
<dbReference type="AlphaFoldDB" id="A0A1R3N2S0"/>
<accession>A0A1R3N2S0</accession>
<dbReference type="EMBL" id="CM007648">
    <property type="protein sequence ID" value="ONM15055.1"/>
    <property type="molecule type" value="Genomic_DNA"/>
</dbReference>
<name>A0A1R3N2S0_MAIZE</name>
<evidence type="ECO:0000313" key="1">
    <source>
        <dbReference type="EMBL" id="ONM15055.1"/>
    </source>
</evidence>
<protein>
    <submittedName>
        <fullName evidence="1">Prolyl oligopeptidase family protein</fullName>
    </submittedName>
</protein>
<gene>
    <name evidence="1" type="ORF">ZEAMMB73_Zm00001d002678</name>
</gene>
<organism evidence="1">
    <name type="scientific">Zea mays</name>
    <name type="common">Maize</name>
    <dbReference type="NCBI Taxonomy" id="4577"/>
    <lineage>
        <taxon>Eukaryota</taxon>
        <taxon>Viridiplantae</taxon>
        <taxon>Streptophyta</taxon>
        <taxon>Embryophyta</taxon>
        <taxon>Tracheophyta</taxon>
        <taxon>Spermatophyta</taxon>
        <taxon>Magnoliopsida</taxon>
        <taxon>Liliopsida</taxon>
        <taxon>Poales</taxon>
        <taxon>Poaceae</taxon>
        <taxon>PACMAD clade</taxon>
        <taxon>Panicoideae</taxon>
        <taxon>Andropogonodae</taxon>
        <taxon>Andropogoneae</taxon>
        <taxon>Tripsacinae</taxon>
        <taxon>Zea</taxon>
    </lineage>
</organism>
<proteinExistence type="predicted"/>